<dbReference type="EMBL" id="DUZY01000008">
    <property type="protein sequence ID" value="DAD49112.1"/>
    <property type="molecule type" value="Genomic_DNA"/>
</dbReference>
<evidence type="ECO:0000313" key="6">
    <source>
        <dbReference type="Proteomes" id="UP000607653"/>
    </source>
</evidence>
<reference evidence="5 6" key="1">
    <citation type="journal article" date="2020" name="Mol. Biol. Evol.">
        <title>Distinct Expression and Methylation Patterns for Genes with Different Fates following a Single Whole-Genome Duplication in Flowering Plants.</title>
        <authorList>
            <person name="Shi T."/>
            <person name="Rahmani R.S."/>
            <person name="Gugger P.F."/>
            <person name="Wang M."/>
            <person name="Li H."/>
            <person name="Zhang Y."/>
            <person name="Li Z."/>
            <person name="Wang Q."/>
            <person name="Van de Peer Y."/>
            <person name="Marchal K."/>
            <person name="Chen J."/>
        </authorList>
    </citation>
    <scope>NUCLEOTIDE SEQUENCE [LARGE SCALE GENOMIC DNA]</scope>
    <source>
        <tissue evidence="5">Leaf</tissue>
    </source>
</reference>
<dbReference type="Proteomes" id="UP000607653">
    <property type="component" value="Unassembled WGS sequence"/>
</dbReference>
<dbReference type="AlphaFoldDB" id="A0A822ZV44"/>
<organism evidence="5 6">
    <name type="scientific">Nelumbo nucifera</name>
    <name type="common">Sacred lotus</name>
    <dbReference type="NCBI Taxonomy" id="4432"/>
    <lineage>
        <taxon>Eukaryota</taxon>
        <taxon>Viridiplantae</taxon>
        <taxon>Streptophyta</taxon>
        <taxon>Embryophyta</taxon>
        <taxon>Tracheophyta</taxon>
        <taxon>Spermatophyta</taxon>
        <taxon>Magnoliopsida</taxon>
        <taxon>Proteales</taxon>
        <taxon>Nelumbonaceae</taxon>
        <taxon>Nelumbo</taxon>
    </lineage>
</organism>
<feature type="domain" description="Exocyst complex subunit Exo70 C-terminal" evidence="4">
    <location>
        <begin position="4"/>
        <end position="39"/>
    </location>
</feature>
<dbReference type="SUPFAM" id="SSF74788">
    <property type="entry name" value="Cullin repeat-like"/>
    <property type="match status" value="1"/>
</dbReference>
<gene>
    <name evidence="5" type="ORF">HUJ06_019049</name>
</gene>
<dbReference type="Pfam" id="PF03081">
    <property type="entry name" value="Exo70_C"/>
    <property type="match status" value="1"/>
</dbReference>
<feature type="signal peptide" evidence="3">
    <location>
        <begin position="1"/>
        <end position="21"/>
    </location>
</feature>
<protein>
    <recommendedName>
        <fullName evidence="4">Exocyst complex subunit Exo70 C-terminal domain-containing protein</fullName>
    </recommendedName>
</protein>
<name>A0A822ZV44_NELNU</name>
<evidence type="ECO:0000256" key="2">
    <source>
        <dbReference type="ARBA" id="ARBA00022448"/>
    </source>
</evidence>
<evidence type="ECO:0000256" key="3">
    <source>
        <dbReference type="SAM" id="SignalP"/>
    </source>
</evidence>
<dbReference type="InterPro" id="IPR016159">
    <property type="entry name" value="Cullin_repeat-like_dom_sf"/>
</dbReference>
<evidence type="ECO:0000256" key="1">
    <source>
        <dbReference type="ARBA" id="ARBA00006756"/>
    </source>
</evidence>
<dbReference type="GO" id="GO:0005546">
    <property type="term" value="F:phosphatidylinositol-4,5-bisphosphate binding"/>
    <property type="evidence" value="ECO:0007669"/>
    <property type="project" value="InterPro"/>
</dbReference>
<keyword evidence="6" id="KW-1185">Reference proteome</keyword>
<dbReference type="GO" id="GO:0000145">
    <property type="term" value="C:exocyst"/>
    <property type="evidence" value="ECO:0007669"/>
    <property type="project" value="InterPro"/>
</dbReference>
<proteinExistence type="inferred from homology"/>
<comment type="caution">
    <text evidence="5">The sequence shown here is derived from an EMBL/GenBank/DDBJ whole genome shotgun (WGS) entry which is preliminary data.</text>
</comment>
<feature type="chain" id="PRO_5032318026" description="Exocyst complex subunit Exo70 C-terminal domain-containing protein" evidence="3">
    <location>
        <begin position="22"/>
        <end position="96"/>
    </location>
</feature>
<evidence type="ECO:0000313" key="5">
    <source>
        <dbReference type="EMBL" id="DAD49112.1"/>
    </source>
</evidence>
<comment type="similarity">
    <text evidence="1">Belongs to the EXO70 family.</text>
</comment>
<dbReference type="InterPro" id="IPR046364">
    <property type="entry name" value="Exo70_C"/>
</dbReference>
<keyword evidence="2" id="KW-0813">Transport</keyword>
<evidence type="ECO:0000259" key="4">
    <source>
        <dbReference type="Pfam" id="PF03081"/>
    </source>
</evidence>
<accession>A0A822ZV44</accession>
<sequence>MDNQSSTISLGLVWIILVVLCKLDGKAELYKDVSLSYLFPSCQRYARQIFGTSWERLGDYITQSECVPHLFFSIRNSNQFLHQNQIRIIKHRQLDP</sequence>
<dbReference type="GO" id="GO:0006887">
    <property type="term" value="P:exocytosis"/>
    <property type="evidence" value="ECO:0007669"/>
    <property type="project" value="InterPro"/>
</dbReference>
<keyword evidence="3" id="KW-0732">Signal</keyword>
<dbReference type="Gene3D" id="1.20.1280.170">
    <property type="entry name" value="Exocyst complex component Exo70"/>
    <property type="match status" value="1"/>
</dbReference>